<dbReference type="EMBL" id="MU005766">
    <property type="protein sequence ID" value="KAF2712716.1"/>
    <property type="molecule type" value="Genomic_DNA"/>
</dbReference>
<name>A0A6G1KIH9_9PLEO</name>
<organism evidence="1 2">
    <name type="scientific">Pleomassaria siparia CBS 279.74</name>
    <dbReference type="NCBI Taxonomy" id="1314801"/>
    <lineage>
        <taxon>Eukaryota</taxon>
        <taxon>Fungi</taxon>
        <taxon>Dikarya</taxon>
        <taxon>Ascomycota</taxon>
        <taxon>Pezizomycotina</taxon>
        <taxon>Dothideomycetes</taxon>
        <taxon>Pleosporomycetidae</taxon>
        <taxon>Pleosporales</taxon>
        <taxon>Pleomassariaceae</taxon>
        <taxon>Pleomassaria</taxon>
    </lineage>
</organism>
<accession>A0A6G1KIH9</accession>
<protein>
    <submittedName>
        <fullName evidence="1">Uncharacterized protein</fullName>
    </submittedName>
</protein>
<evidence type="ECO:0000313" key="2">
    <source>
        <dbReference type="Proteomes" id="UP000799428"/>
    </source>
</evidence>
<gene>
    <name evidence="1" type="ORF">K504DRAFT_452867</name>
</gene>
<evidence type="ECO:0000313" key="1">
    <source>
        <dbReference type="EMBL" id="KAF2712716.1"/>
    </source>
</evidence>
<keyword evidence="2" id="KW-1185">Reference proteome</keyword>
<dbReference type="AlphaFoldDB" id="A0A6G1KIH9"/>
<dbReference type="Proteomes" id="UP000799428">
    <property type="component" value="Unassembled WGS sequence"/>
</dbReference>
<reference evidence="1" key="1">
    <citation type="journal article" date="2020" name="Stud. Mycol.">
        <title>101 Dothideomycetes genomes: a test case for predicting lifestyles and emergence of pathogens.</title>
        <authorList>
            <person name="Haridas S."/>
            <person name="Albert R."/>
            <person name="Binder M."/>
            <person name="Bloem J."/>
            <person name="Labutti K."/>
            <person name="Salamov A."/>
            <person name="Andreopoulos B."/>
            <person name="Baker S."/>
            <person name="Barry K."/>
            <person name="Bills G."/>
            <person name="Bluhm B."/>
            <person name="Cannon C."/>
            <person name="Castanera R."/>
            <person name="Culley D."/>
            <person name="Daum C."/>
            <person name="Ezra D."/>
            <person name="Gonzalez J."/>
            <person name="Henrissat B."/>
            <person name="Kuo A."/>
            <person name="Liang C."/>
            <person name="Lipzen A."/>
            <person name="Lutzoni F."/>
            <person name="Magnuson J."/>
            <person name="Mondo S."/>
            <person name="Nolan M."/>
            <person name="Ohm R."/>
            <person name="Pangilinan J."/>
            <person name="Park H.-J."/>
            <person name="Ramirez L."/>
            <person name="Alfaro M."/>
            <person name="Sun H."/>
            <person name="Tritt A."/>
            <person name="Yoshinaga Y."/>
            <person name="Zwiers L.-H."/>
            <person name="Turgeon B."/>
            <person name="Goodwin S."/>
            <person name="Spatafora J."/>
            <person name="Crous P."/>
            <person name="Grigoriev I."/>
        </authorList>
    </citation>
    <scope>NUCLEOTIDE SEQUENCE</scope>
    <source>
        <strain evidence="1">CBS 279.74</strain>
    </source>
</reference>
<sequence>MAPFCTWFAASRNGGVAALKPAHAASFSFVKRTPIALVNYPLANQLESALHFCIRDSWVTAASVSRLRYLSIDQTWYVQQDAGDHTREEWWINRVTRRLYRHI</sequence>
<proteinExistence type="predicted"/>